<organism evidence="1 2">
    <name type="scientific">Pseudomonas mosselii</name>
    <dbReference type="NCBI Taxonomy" id="78327"/>
    <lineage>
        <taxon>Bacteria</taxon>
        <taxon>Pseudomonadati</taxon>
        <taxon>Pseudomonadota</taxon>
        <taxon>Gammaproteobacteria</taxon>
        <taxon>Pseudomonadales</taxon>
        <taxon>Pseudomonadaceae</taxon>
        <taxon>Pseudomonas</taxon>
    </lineage>
</organism>
<dbReference type="OrthoDB" id="6949561at2"/>
<comment type="caution">
    <text evidence="1">The sequence shown here is derived from an EMBL/GenBank/DDBJ whole genome shotgun (WGS) entry which is preliminary data.</text>
</comment>
<gene>
    <name evidence="1" type="ORF">FEM01_23010</name>
</gene>
<reference evidence="1 2" key="1">
    <citation type="submission" date="2019-05" db="EMBL/GenBank/DDBJ databases">
        <title>Pseudomonas sp. SC006 isolated from lettuce that can produce HBGAs.</title>
        <authorList>
            <person name="Wang D."/>
            <person name="Liao N."/>
            <person name="Liu D."/>
            <person name="Zhang Z."/>
            <person name="Zou S."/>
        </authorList>
    </citation>
    <scope>NUCLEOTIDE SEQUENCE [LARGE SCALE GENOMIC DNA]</scope>
    <source>
        <strain evidence="1 2">SC006</strain>
    </source>
</reference>
<dbReference type="AlphaFoldDB" id="A0A5R8YMD4"/>
<dbReference type="Proteomes" id="UP000309819">
    <property type="component" value="Unassembled WGS sequence"/>
</dbReference>
<proteinExistence type="predicted"/>
<sequence length="85" mass="9526">MFKPVPDPPQFPDTPHYLEDTLAEALEYTQCGLAVGRQSLAFLPRSPATMMLLSVMHELDAVRTLVECALAQVQLKTRRDTCTLH</sequence>
<dbReference type="RefSeq" id="WP_138221749.1">
    <property type="nucleotide sequence ID" value="NZ_VAUO01000021.1"/>
</dbReference>
<protein>
    <submittedName>
        <fullName evidence="1">Uncharacterized protein</fullName>
    </submittedName>
</protein>
<dbReference type="EMBL" id="VAUO01000021">
    <property type="protein sequence ID" value="TLP53482.1"/>
    <property type="molecule type" value="Genomic_DNA"/>
</dbReference>
<keyword evidence="2" id="KW-1185">Reference proteome</keyword>
<evidence type="ECO:0000313" key="1">
    <source>
        <dbReference type="EMBL" id="TLP53482.1"/>
    </source>
</evidence>
<name>A0A5R8YMD4_9PSED</name>
<evidence type="ECO:0000313" key="2">
    <source>
        <dbReference type="Proteomes" id="UP000309819"/>
    </source>
</evidence>
<accession>A0A5R8YMD4</accession>